<keyword evidence="3" id="KW-1185">Reference proteome</keyword>
<keyword evidence="1" id="KW-1133">Transmembrane helix</keyword>
<name>A0A2Z2HMT6_9ARCH</name>
<evidence type="ECO:0000313" key="3">
    <source>
        <dbReference type="Proteomes" id="UP000249949"/>
    </source>
</evidence>
<dbReference type="OrthoDB" id="10770at2157"/>
<dbReference type="Proteomes" id="UP000249949">
    <property type="component" value="Chromosome"/>
</dbReference>
<accession>A0A2Z2HMT6</accession>
<keyword evidence="1" id="KW-0472">Membrane</keyword>
<sequence>MVLVNKKMLAGGMAMVIVGLVLTININAAVPVGQAGMTEEEKLDLMLAEQENEDYNTLAGILFGLGFLLVLISFGARRKKGSKPTKNVEKKVE</sequence>
<dbReference type="GeneID" id="32901171"/>
<dbReference type="EMBL" id="CP021324">
    <property type="protein sequence ID" value="ARS64309.1"/>
    <property type="molecule type" value="Genomic_DNA"/>
</dbReference>
<proteinExistence type="predicted"/>
<dbReference type="RefSeq" id="WP_086907438.1">
    <property type="nucleotide sequence ID" value="NZ_CP021324.1"/>
</dbReference>
<reference evidence="2 3" key="1">
    <citation type="journal article" date="2017" name="Environ. Microbiol.">
        <title>Genome and epigenome of a novel marine Thaumarchaeota strain suggest viral infection, phosphorothioation DNA modification and multiple restriction systems.</title>
        <authorList>
            <person name="Ahlgren N.A."/>
            <person name="Chen Y."/>
            <person name="Needham D.M."/>
            <person name="Parada A.E."/>
            <person name="Sachdeva R."/>
            <person name="Trinh V."/>
            <person name="Chen T."/>
            <person name="Fuhrman J.A."/>
        </authorList>
    </citation>
    <scope>NUCLEOTIDE SEQUENCE [LARGE SCALE GENOMIC DNA]</scope>
    <source>
        <strain evidence="2 3">SPOT01</strain>
    </source>
</reference>
<feature type="transmembrane region" description="Helical" evidence="1">
    <location>
        <begin position="12"/>
        <end position="35"/>
    </location>
</feature>
<evidence type="ECO:0000313" key="2">
    <source>
        <dbReference type="EMBL" id="ARS64309.1"/>
    </source>
</evidence>
<keyword evidence="1" id="KW-0812">Transmembrane</keyword>
<organism evidence="2 3">
    <name type="scientific">Candidatus Nitrosomarinus catalinensis</name>
    <dbReference type="NCBI Taxonomy" id="1898749"/>
    <lineage>
        <taxon>Archaea</taxon>
        <taxon>Nitrososphaerota</taxon>
        <taxon>Nitrososphaeria</taxon>
        <taxon>Nitrosopumilales</taxon>
        <taxon>Nitrosopumilaceae</taxon>
        <taxon>Candidatus Nitrosomarinus</taxon>
    </lineage>
</organism>
<gene>
    <name evidence="2" type="ORF">NMSP_0688</name>
</gene>
<feature type="transmembrane region" description="Helical" evidence="1">
    <location>
        <begin position="55"/>
        <end position="76"/>
    </location>
</feature>
<dbReference type="AlphaFoldDB" id="A0A2Z2HMT6"/>
<dbReference type="KEGG" id="nct:NMSP_0688"/>
<protein>
    <submittedName>
        <fullName evidence="2">Uncharacterized protein</fullName>
    </submittedName>
</protein>
<evidence type="ECO:0000256" key="1">
    <source>
        <dbReference type="SAM" id="Phobius"/>
    </source>
</evidence>